<reference evidence="2 3" key="1">
    <citation type="journal article" date="2019" name="Genome Biol. Evol.">
        <title>Insights into the evolution of the New World diploid cottons (Gossypium, subgenus Houzingenia) based on genome sequencing.</title>
        <authorList>
            <person name="Grover C.E."/>
            <person name="Arick M.A. 2nd"/>
            <person name="Thrash A."/>
            <person name="Conover J.L."/>
            <person name="Sanders W.S."/>
            <person name="Peterson D.G."/>
            <person name="Frelichowski J.E."/>
            <person name="Scheffler J.A."/>
            <person name="Scheffler B.E."/>
            <person name="Wendel J.F."/>
        </authorList>
    </citation>
    <scope>NUCLEOTIDE SEQUENCE [LARGE SCALE GENOMIC DNA]</scope>
    <source>
        <strain evidence="2">27</strain>
        <tissue evidence="2">Leaf</tissue>
    </source>
</reference>
<dbReference type="InterPro" id="IPR026960">
    <property type="entry name" value="RVT-Znf"/>
</dbReference>
<feature type="domain" description="Reverse transcriptase zinc-binding" evidence="1">
    <location>
        <begin position="1"/>
        <end position="59"/>
    </location>
</feature>
<keyword evidence="3" id="KW-1185">Reference proteome</keyword>
<accession>A0A7J8RN70</accession>
<name>A0A7J8RN70_GOSDV</name>
<comment type="caution">
    <text evidence="2">The sequence shown here is derived from an EMBL/GenBank/DDBJ whole genome shotgun (WGS) entry which is preliminary data.</text>
</comment>
<evidence type="ECO:0000313" key="3">
    <source>
        <dbReference type="Proteomes" id="UP000593561"/>
    </source>
</evidence>
<proteinExistence type="predicted"/>
<dbReference type="Pfam" id="PF13966">
    <property type="entry name" value="zf-RVT"/>
    <property type="match status" value="1"/>
</dbReference>
<gene>
    <name evidence="2" type="ORF">Godav_015237</name>
</gene>
<organism evidence="2 3">
    <name type="scientific">Gossypium davidsonii</name>
    <name type="common">Davidson's cotton</name>
    <name type="synonym">Gossypium klotzschianum subsp. davidsonii</name>
    <dbReference type="NCBI Taxonomy" id="34287"/>
    <lineage>
        <taxon>Eukaryota</taxon>
        <taxon>Viridiplantae</taxon>
        <taxon>Streptophyta</taxon>
        <taxon>Embryophyta</taxon>
        <taxon>Tracheophyta</taxon>
        <taxon>Spermatophyta</taxon>
        <taxon>Magnoliopsida</taxon>
        <taxon>eudicotyledons</taxon>
        <taxon>Gunneridae</taxon>
        <taxon>Pentapetalae</taxon>
        <taxon>rosids</taxon>
        <taxon>malvids</taxon>
        <taxon>Malvales</taxon>
        <taxon>Malvaceae</taxon>
        <taxon>Malvoideae</taxon>
        <taxon>Gossypium</taxon>
    </lineage>
</organism>
<protein>
    <recommendedName>
        <fullName evidence="1">Reverse transcriptase zinc-binding domain-containing protein</fullName>
    </recommendedName>
</protein>
<evidence type="ECO:0000313" key="2">
    <source>
        <dbReference type="EMBL" id="MBA0615043.1"/>
    </source>
</evidence>
<sequence>WKLKVPHRVRNFLWLVLRDRFLTNNERVKRGLALDVGCQLCGFPDEDISHVIRNCMVASKDQDLISSEVEWRTPFAGLGISHSTLLGYEDSSLVFYVRRVAWESPAEG</sequence>
<evidence type="ECO:0000259" key="1">
    <source>
        <dbReference type="Pfam" id="PF13966"/>
    </source>
</evidence>
<dbReference type="AlphaFoldDB" id="A0A7J8RN70"/>
<feature type="non-terminal residue" evidence="2">
    <location>
        <position position="108"/>
    </location>
</feature>
<dbReference type="Proteomes" id="UP000593561">
    <property type="component" value="Unassembled WGS sequence"/>
</dbReference>
<dbReference type="EMBL" id="JABFAC010000006">
    <property type="protein sequence ID" value="MBA0615043.1"/>
    <property type="molecule type" value="Genomic_DNA"/>
</dbReference>